<dbReference type="HOGENOM" id="CLU_027853_8_5_11"/>
<organism evidence="5 6">
    <name type="scientific">Microbacterium testaceum (strain StLB037)</name>
    <dbReference type="NCBI Taxonomy" id="979556"/>
    <lineage>
        <taxon>Bacteria</taxon>
        <taxon>Bacillati</taxon>
        <taxon>Actinomycetota</taxon>
        <taxon>Actinomycetes</taxon>
        <taxon>Micrococcales</taxon>
        <taxon>Microbacteriaceae</taxon>
        <taxon>Microbacterium</taxon>
    </lineage>
</organism>
<evidence type="ECO:0000313" key="5">
    <source>
        <dbReference type="EMBL" id="BAJ73300.1"/>
    </source>
</evidence>
<proteinExistence type="predicted"/>
<dbReference type="InterPro" id="IPR036661">
    <property type="entry name" value="Luciferase-like_sf"/>
</dbReference>
<dbReference type="SUPFAM" id="SSF51679">
    <property type="entry name" value="Bacterial luciferase-like"/>
    <property type="match status" value="1"/>
</dbReference>
<evidence type="ECO:0000256" key="2">
    <source>
        <dbReference type="ARBA" id="ARBA00023033"/>
    </source>
</evidence>
<gene>
    <name evidence="5" type="ordered locus">MTES_0336</name>
</gene>
<protein>
    <submittedName>
        <fullName evidence="5">Coenzyme F420-dependent N5,N10-methylene tetrahydromethanopterin reductase</fullName>
    </submittedName>
</protein>
<evidence type="ECO:0000256" key="1">
    <source>
        <dbReference type="ARBA" id="ARBA00023002"/>
    </source>
</evidence>
<dbReference type="GO" id="GO:0016705">
    <property type="term" value="F:oxidoreductase activity, acting on paired donors, with incorporation or reduction of molecular oxygen"/>
    <property type="evidence" value="ECO:0007669"/>
    <property type="project" value="InterPro"/>
</dbReference>
<dbReference type="AlphaFoldDB" id="E8NA66"/>
<name>E8NA66_MICTS</name>
<dbReference type="NCBIfam" id="TIGR04036">
    <property type="entry name" value="LLM_CE1758_fam"/>
    <property type="match status" value="1"/>
</dbReference>
<dbReference type="GO" id="GO:0005829">
    <property type="term" value="C:cytosol"/>
    <property type="evidence" value="ECO:0007669"/>
    <property type="project" value="TreeGrafter"/>
</dbReference>
<dbReference type="CDD" id="cd01097">
    <property type="entry name" value="Tetrahydromethanopterin_reductase"/>
    <property type="match status" value="1"/>
</dbReference>
<dbReference type="Gene3D" id="3.20.20.30">
    <property type="entry name" value="Luciferase-like domain"/>
    <property type="match status" value="1"/>
</dbReference>
<dbReference type="GO" id="GO:0004497">
    <property type="term" value="F:monooxygenase activity"/>
    <property type="evidence" value="ECO:0007669"/>
    <property type="project" value="UniProtKB-KW"/>
</dbReference>
<feature type="region of interest" description="Disordered" evidence="3">
    <location>
        <begin position="398"/>
        <end position="423"/>
    </location>
</feature>
<accession>E8NA66</accession>
<dbReference type="InterPro" id="IPR011251">
    <property type="entry name" value="Luciferase-like_dom"/>
</dbReference>
<dbReference type="InterPro" id="IPR050766">
    <property type="entry name" value="Bact_Lucif_Oxidored"/>
</dbReference>
<feature type="domain" description="Luciferase-like" evidence="4">
    <location>
        <begin position="36"/>
        <end position="332"/>
    </location>
</feature>
<dbReference type="Pfam" id="PF00296">
    <property type="entry name" value="Bac_luciferase"/>
    <property type="match status" value="1"/>
</dbReference>
<dbReference type="PANTHER" id="PTHR30137">
    <property type="entry name" value="LUCIFERASE-LIKE MONOOXYGENASE"/>
    <property type="match status" value="1"/>
</dbReference>
<dbReference type="STRING" id="979556.MTES_0336"/>
<sequence length="435" mass="48249">MGYDGIKIGVLRSDMYIQMHTNRRRIMSETSNWPGMQFGVMTVSDITQDPTTGKTPSEAQRIKDTLTIAKHTEEVGLDVFALGEHHNPPFWSSSPTTTLAYIAAQTERLILTTSTTLITTNDPVKIAEDFAMLQHVSGGRADLMLGRGNTGPVYPWFGKDIRQGLPLTIENYDLLHKLWREDVVDWEGTFRTPLQGFTSTPRPLDGVPPFVWHGSIRTPEIAEQAAYYGNGFFANNIFWPKEHYQRLITLYRERFAHYGHGTPQQAIVGLGGQVFMRANSQDAVREFRPYFDNAPVYGHGPSLEDFSEMTPLTVGSPQQVIDRYAAMRETFGDYQRQLFLIDHAGLPTKTVLEQLDILGSEVVPVLRKELQKDRPAEVPDAPTHANQVEKIYAGAAPRQAVPGANRGDNMVSGSPYQDAAKPGSAFGAAAAKVGA</sequence>
<reference key="2">
    <citation type="submission" date="2011-02" db="EMBL/GenBank/DDBJ databases">
        <title>Genome sequence of Microbacterium testaceum StLB037.</title>
        <authorList>
            <person name="Morohoshi T."/>
            <person name="Wang W.Z."/>
            <person name="Someya N."/>
            <person name="Ikeda T."/>
        </authorList>
    </citation>
    <scope>NUCLEOTIDE SEQUENCE</scope>
    <source>
        <strain>StLB037</strain>
    </source>
</reference>
<dbReference type="Proteomes" id="UP000008975">
    <property type="component" value="Chromosome"/>
</dbReference>
<dbReference type="eggNOG" id="COG2141">
    <property type="taxonomic scope" value="Bacteria"/>
</dbReference>
<keyword evidence="1" id="KW-0560">Oxidoreductase</keyword>
<evidence type="ECO:0000259" key="4">
    <source>
        <dbReference type="Pfam" id="PF00296"/>
    </source>
</evidence>
<dbReference type="PANTHER" id="PTHR30137:SF8">
    <property type="entry name" value="BLR5498 PROTEIN"/>
    <property type="match status" value="1"/>
</dbReference>
<dbReference type="KEGG" id="mts:MTES_0336"/>
<keyword evidence="2" id="KW-0503">Monooxygenase</keyword>
<dbReference type="EMBL" id="AP012052">
    <property type="protein sequence ID" value="BAJ73300.1"/>
    <property type="molecule type" value="Genomic_DNA"/>
</dbReference>
<reference evidence="5 6" key="1">
    <citation type="journal article" date="2011" name="J. Bacteriol.">
        <title>Genome sequence of Microbacterium testaceum StLB037, an N-acylhomoserine lactone-degrading bacterium isolated from potato leaves.</title>
        <authorList>
            <person name="Morohoshi T."/>
            <person name="Wang W.-Z."/>
            <person name="Someya N."/>
            <person name="Ikeda T."/>
        </authorList>
    </citation>
    <scope>NUCLEOTIDE SEQUENCE [LARGE SCALE GENOMIC DNA]</scope>
    <source>
        <strain evidence="5 6">StLB037</strain>
    </source>
</reference>
<evidence type="ECO:0000313" key="6">
    <source>
        <dbReference type="Proteomes" id="UP000008975"/>
    </source>
</evidence>
<dbReference type="InterPro" id="IPR023934">
    <property type="entry name" value="LLM_FMN-dep_put"/>
</dbReference>
<evidence type="ECO:0000256" key="3">
    <source>
        <dbReference type="SAM" id="MobiDB-lite"/>
    </source>
</evidence>